<dbReference type="Proteomes" id="UP001162162">
    <property type="component" value="Unassembled WGS sequence"/>
</dbReference>
<reference evidence="1" key="1">
    <citation type="journal article" date="2023" name="Insect Mol. Biol.">
        <title>Genome sequencing provides insights into the evolution of gene families encoding plant cell wall-degrading enzymes in longhorned beetles.</title>
        <authorList>
            <person name="Shin N.R."/>
            <person name="Okamura Y."/>
            <person name="Kirsch R."/>
            <person name="Pauchet Y."/>
        </authorList>
    </citation>
    <scope>NUCLEOTIDE SEQUENCE</scope>
    <source>
        <strain evidence="1">AMC_N1</strain>
    </source>
</reference>
<proteinExistence type="predicted"/>
<gene>
    <name evidence="1" type="ORF">NQ318_007492</name>
</gene>
<evidence type="ECO:0008006" key="3">
    <source>
        <dbReference type="Google" id="ProtNLM"/>
    </source>
</evidence>
<evidence type="ECO:0000313" key="2">
    <source>
        <dbReference type="Proteomes" id="UP001162162"/>
    </source>
</evidence>
<sequence length="132" mass="15094">MFAFGCGGTLVSYITKKNTIFLLISTMHKGDDINGVTEKHEIIHRYNETKEGVDVVDKLFAQYNVARGTRRDSEKYICNLDVDEIQNLPPPGAVGRLLLWLEEKIEKPSILVESTEKFMCLEHINDIWAIPR</sequence>
<protein>
    <recommendedName>
        <fullName evidence="3">Glycosyltransferase family 92 protein</fullName>
    </recommendedName>
</protein>
<name>A0AAV8YCL8_9CUCU</name>
<keyword evidence="2" id="KW-1185">Reference proteome</keyword>
<comment type="caution">
    <text evidence="1">The sequence shown here is derived from an EMBL/GenBank/DDBJ whole genome shotgun (WGS) entry which is preliminary data.</text>
</comment>
<evidence type="ECO:0000313" key="1">
    <source>
        <dbReference type="EMBL" id="KAJ8949394.1"/>
    </source>
</evidence>
<dbReference type="AlphaFoldDB" id="A0AAV8YCL8"/>
<accession>A0AAV8YCL8</accession>
<organism evidence="1 2">
    <name type="scientific">Aromia moschata</name>
    <dbReference type="NCBI Taxonomy" id="1265417"/>
    <lineage>
        <taxon>Eukaryota</taxon>
        <taxon>Metazoa</taxon>
        <taxon>Ecdysozoa</taxon>
        <taxon>Arthropoda</taxon>
        <taxon>Hexapoda</taxon>
        <taxon>Insecta</taxon>
        <taxon>Pterygota</taxon>
        <taxon>Neoptera</taxon>
        <taxon>Endopterygota</taxon>
        <taxon>Coleoptera</taxon>
        <taxon>Polyphaga</taxon>
        <taxon>Cucujiformia</taxon>
        <taxon>Chrysomeloidea</taxon>
        <taxon>Cerambycidae</taxon>
        <taxon>Cerambycinae</taxon>
        <taxon>Callichromatini</taxon>
        <taxon>Aromia</taxon>
    </lineage>
</organism>
<dbReference type="EMBL" id="JAPWTK010000118">
    <property type="protein sequence ID" value="KAJ8949394.1"/>
    <property type="molecule type" value="Genomic_DNA"/>
</dbReference>